<dbReference type="Proteomes" id="UP000218418">
    <property type="component" value="Plasmid plasmid4"/>
</dbReference>
<dbReference type="EMBL" id="AP018231">
    <property type="protein sequence ID" value="BAY87985.1"/>
    <property type="molecule type" value="Genomic_DNA"/>
</dbReference>
<name>A0A1Z4M3F5_9CYAN</name>
<protein>
    <submittedName>
        <fullName evidence="2">Uncharacterized protein</fullName>
    </submittedName>
</protein>
<sequence>MKSRLNKTPLLIINIAFVILGIPQKSQALDLRGITDHLLKRGICAALQMDVGDCNPEVDSPNSSKQGESPTKTYPDSPQNSSIQESPTKTYPDSPQNSPIQESPTKTYPDSPQNSPIQESPTQPK</sequence>
<evidence type="ECO:0000313" key="3">
    <source>
        <dbReference type="Proteomes" id="UP000218418"/>
    </source>
</evidence>
<proteinExistence type="predicted"/>
<keyword evidence="2" id="KW-0614">Plasmid</keyword>
<evidence type="ECO:0000256" key="1">
    <source>
        <dbReference type="SAM" id="MobiDB-lite"/>
    </source>
</evidence>
<feature type="region of interest" description="Disordered" evidence="1">
    <location>
        <begin position="52"/>
        <end position="125"/>
    </location>
</feature>
<evidence type="ECO:0000313" key="2">
    <source>
        <dbReference type="EMBL" id="BAY87985.1"/>
    </source>
</evidence>
<keyword evidence="3" id="KW-1185">Reference proteome</keyword>
<geneLocation type="plasmid" evidence="3">
    <name>Plasmid4 dna</name>
</geneLocation>
<accession>A0A1Z4M3F5</accession>
<reference evidence="2 3" key="1">
    <citation type="submission" date="2017-06" db="EMBL/GenBank/DDBJ databases">
        <title>Genome sequencing of cyanobaciteial culture collection at National Institute for Environmental Studies (NIES).</title>
        <authorList>
            <person name="Hirose Y."/>
            <person name="Shimura Y."/>
            <person name="Fujisawa T."/>
            <person name="Nakamura Y."/>
            <person name="Kawachi M."/>
        </authorList>
    </citation>
    <scope>NUCLEOTIDE SEQUENCE [LARGE SCALE GENOMIC DNA]</scope>
    <source>
        <strain evidence="2 3">NIES-267</strain>
        <plasmid evidence="3">Plasmid4 dna</plasmid>
    </source>
</reference>
<dbReference type="AlphaFoldDB" id="A0A1Z4M3F5"/>
<organism evidence="2 3">
    <name type="scientific">Calothrix parasitica NIES-267</name>
    <dbReference type="NCBI Taxonomy" id="1973488"/>
    <lineage>
        <taxon>Bacteria</taxon>
        <taxon>Bacillati</taxon>
        <taxon>Cyanobacteriota</taxon>
        <taxon>Cyanophyceae</taxon>
        <taxon>Nostocales</taxon>
        <taxon>Calotrichaceae</taxon>
        <taxon>Calothrix</taxon>
    </lineage>
</organism>
<gene>
    <name evidence="2" type="ORF">NIES267_75270</name>
</gene>
<feature type="compositionally biased region" description="Polar residues" evidence="1">
    <location>
        <begin position="60"/>
        <end position="125"/>
    </location>
</feature>